<reference evidence="6 7" key="1">
    <citation type="journal article" date="2015" name="Nature">
        <title>rRNA introns, odd ribosomes, and small enigmatic genomes across a large radiation of phyla.</title>
        <authorList>
            <person name="Brown C.T."/>
            <person name="Hug L.A."/>
            <person name="Thomas B.C."/>
            <person name="Sharon I."/>
            <person name="Castelle C.J."/>
            <person name="Singh A."/>
            <person name="Wilkins M.J."/>
            <person name="Williams K.H."/>
            <person name="Banfield J.F."/>
        </authorList>
    </citation>
    <scope>NUCLEOTIDE SEQUENCE [LARGE SCALE GENOMIC DNA]</scope>
</reference>
<evidence type="ECO:0000256" key="2">
    <source>
        <dbReference type="ARBA" id="ARBA00022723"/>
    </source>
</evidence>
<sequence>MSSRVLELYNILMPRLIKKTAHTPVQVGDKHICMCGLSKNQPFCDGSHTKTVGEDEKKLYWYDETGKREEISEKNDNCCGGDCCKDK</sequence>
<keyword evidence="1" id="KW-0001">2Fe-2S</keyword>
<evidence type="ECO:0000313" key="6">
    <source>
        <dbReference type="EMBL" id="KKU00255.1"/>
    </source>
</evidence>
<name>A0A837IH61_9BACT</name>
<comment type="caution">
    <text evidence="6">The sequence shown here is derived from an EMBL/GenBank/DDBJ whole genome shotgun (WGS) entry which is preliminary data.</text>
</comment>
<organism evidence="6 7">
    <name type="scientific">Candidatus Collierbacteria bacterium GW2011_GWB2_45_17</name>
    <dbReference type="NCBI Taxonomy" id="1618388"/>
    <lineage>
        <taxon>Bacteria</taxon>
        <taxon>Candidatus Collieribacteriota</taxon>
    </lineage>
</organism>
<gene>
    <name evidence="6" type="ORF">UX01_C0006G0049</name>
</gene>
<dbReference type="Gene3D" id="3.40.5.90">
    <property type="entry name" value="CDGSH iron-sulfur domain, mitoNEET-type"/>
    <property type="match status" value="1"/>
</dbReference>
<proteinExistence type="predicted"/>
<dbReference type="GO" id="GO:0046872">
    <property type="term" value="F:metal ion binding"/>
    <property type="evidence" value="ECO:0007669"/>
    <property type="project" value="UniProtKB-KW"/>
</dbReference>
<accession>A0A837IH61</accession>
<evidence type="ECO:0000256" key="1">
    <source>
        <dbReference type="ARBA" id="ARBA00022714"/>
    </source>
</evidence>
<dbReference type="InterPro" id="IPR018967">
    <property type="entry name" value="FeS-contain_CDGSH-typ"/>
</dbReference>
<dbReference type="Proteomes" id="UP000034078">
    <property type="component" value="Unassembled WGS sequence"/>
</dbReference>
<dbReference type="AlphaFoldDB" id="A0A837IH61"/>
<evidence type="ECO:0000313" key="7">
    <source>
        <dbReference type="Proteomes" id="UP000034078"/>
    </source>
</evidence>
<evidence type="ECO:0000256" key="3">
    <source>
        <dbReference type="ARBA" id="ARBA00023004"/>
    </source>
</evidence>
<keyword evidence="2" id="KW-0479">Metal-binding</keyword>
<keyword evidence="4" id="KW-0411">Iron-sulfur</keyword>
<dbReference type="InterPro" id="IPR042216">
    <property type="entry name" value="MitoNEET_CISD"/>
</dbReference>
<keyword evidence="3" id="KW-0408">Iron</keyword>
<dbReference type="GO" id="GO:0051537">
    <property type="term" value="F:2 iron, 2 sulfur cluster binding"/>
    <property type="evidence" value="ECO:0007669"/>
    <property type="project" value="UniProtKB-KW"/>
</dbReference>
<evidence type="ECO:0000256" key="4">
    <source>
        <dbReference type="ARBA" id="ARBA00023014"/>
    </source>
</evidence>
<evidence type="ECO:0000259" key="5">
    <source>
        <dbReference type="SMART" id="SM00704"/>
    </source>
</evidence>
<feature type="domain" description="Iron-binding zinc finger CDGSH type" evidence="5">
    <location>
        <begin position="19"/>
        <end position="54"/>
    </location>
</feature>
<dbReference type="GO" id="GO:0005737">
    <property type="term" value="C:cytoplasm"/>
    <property type="evidence" value="ECO:0007669"/>
    <property type="project" value="UniProtKB-ARBA"/>
</dbReference>
<protein>
    <submittedName>
        <fullName evidence="6">Iron sulfur domain-containing, CDGSH-type</fullName>
    </submittedName>
</protein>
<dbReference type="SMART" id="SM00704">
    <property type="entry name" value="ZnF_CDGSH"/>
    <property type="match status" value="1"/>
</dbReference>
<dbReference type="Pfam" id="PF09360">
    <property type="entry name" value="zf-CDGSH"/>
    <property type="match status" value="1"/>
</dbReference>
<dbReference type="EMBL" id="LCKO01000006">
    <property type="protein sequence ID" value="KKU00255.1"/>
    <property type="molecule type" value="Genomic_DNA"/>
</dbReference>